<name>A0A645BBF4_9ZZZZ</name>
<sequence>MAYRSPPKKKNTNNRNGETNRTALILPEMCFNQAFFLNRRVSAAASAADAQTQTGKDRALARHKPAMKATEVRKSGIIGAERATF</sequence>
<evidence type="ECO:0000313" key="2">
    <source>
        <dbReference type="EMBL" id="MPM60513.1"/>
    </source>
</evidence>
<feature type="compositionally biased region" description="Basic residues" evidence="1">
    <location>
        <begin position="1"/>
        <end position="12"/>
    </location>
</feature>
<feature type="region of interest" description="Disordered" evidence="1">
    <location>
        <begin position="1"/>
        <end position="20"/>
    </location>
</feature>
<dbReference type="AlphaFoldDB" id="A0A645BBF4"/>
<comment type="caution">
    <text evidence="2">The sequence shown here is derived from an EMBL/GenBank/DDBJ whole genome shotgun (WGS) entry which is preliminary data.</text>
</comment>
<reference evidence="2" key="1">
    <citation type="submission" date="2019-08" db="EMBL/GenBank/DDBJ databases">
        <authorList>
            <person name="Kucharzyk K."/>
            <person name="Murdoch R.W."/>
            <person name="Higgins S."/>
            <person name="Loffler F."/>
        </authorList>
    </citation>
    <scope>NUCLEOTIDE SEQUENCE</scope>
</reference>
<organism evidence="2">
    <name type="scientific">bioreactor metagenome</name>
    <dbReference type="NCBI Taxonomy" id="1076179"/>
    <lineage>
        <taxon>unclassified sequences</taxon>
        <taxon>metagenomes</taxon>
        <taxon>ecological metagenomes</taxon>
    </lineage>
</organism>
<feature type="region of interest" description="Disordered" evidence="1">
    <location>
        <begin position="47"/>
        <end position="73"/>
    </location>
</feature>
<dbReference type="EMBL" id="VSSQ01017839">
    <property type="protein sequence ID" value="MPM60513.1"/>
    <property type="molecule type" value="Genomic_DNA"/>
</dbReference>
<proteinExistence type="predicted"/>
<protein>
    <submittedName>
        <fullName evidence="2">Uncharacterized protein</fullName>
    </submittedName>
</protein>
<accession>A0A645BBF4</accession>
<evidence type="ECO:0000256" key="1">
    <source>
        <dbReference type="SAM" id="MobiDB-lite"/>
    </source>
</evidence>
<gene>
    <name evidence="2" type="ORF">SDC9_107364</name>
</gene>